<dbReference type="InterPro" id="IPR028457">
    <property type="entry name" value="ABI"/>
</dbReference>
<dbReference type="InterPro" id="IPR001452">
    <property type="entry name" value="SH3_domain"/>
</dbReference>
<feature type="region of interest" description="Disordered" evidence="11">
    <location>
        <begin position="201"/>
        <end position="228"/>
    </location>
</feature>
<keyword evidence="7" id="KW-0175">Coiled coil</keyword>
<dbReference type="GO" id="GO:0098858">
    <property type="term" value="C:actin-based cell projection"/>
    <property type="evidence" value="ECO:0007669"/>
    <property type="project" value="TreeGrafter"/>
</dbReference>
<dbReference type="InterPro" id="IPR028455">
    <property type="entry name" value="ABI3_SH3"/>
</dbReference>
<dbReference type="SMART" id="SM00326">
    <property type="entry name" value="SH3"/>
    <property type="match status" value="1"/>
</dbReference>
<dbReference type="Gene3D" id="6.10.140.1620">
    <property type="match status" value="1"/>
</dbReference>
<dbReference type="PANTHER" id="PTHR10460:SF0">
    <property type="entry name" value="ABELSON INTERACTING PROTEIN, ISOFORM D"/>
    <property type="match status" value="1"/>
</dbReference>
<dbReference type="Pfam" id="PF14604">
    <property type="entry name" value="SH3_9"/>
    <property type="match status" value="1"/>
</dbReference>
<evidence type="ECO:0000256" key="10">
    <source>
        <dbReference type="PROSITE-ProRule" id="PRU00192"/>
    </source>
</evidence>
<evidence type="ECO:0000256" key="6">
    <source>
        <dbReference type="ARBA" id="ARBA00022553"/>
    </source>
</evidence>
<dbReference type="GO" id="GO:0005856">
    <property type="term" value="C:cytoskeleton"/>
    <property type="evidence" value="ECO:0007669"/>
    <property type="project" value="UniProtKB-SubCell"/>
</dbReference>
<dbReference type="GO" id="GO:0001764">
    <property type="term" value="P:neuron migration"/>
    <property type="evidence" value="ECO:0007669"/>
    <property type="project" value="TreeGrafter"/>
</dbReference>
<organism evidence="13 14">
    <name type="scientific">Parastrongyloides trichosuri</name>
    <name type="common">Possum-specific nematode worm</name>
    <dbReference type="NCBI Taxonomy" id="131310"/>
    <lineage>
        <taxon>Eukaryota</taxon>
        <taxon>Metazoa</taxon>
        <taxon>Ecdysozoa</taxon>
        <taxon>Nematoda</taxon>
        <taxon>Chromadorea</taxon>
        <taxon>Rhabditida</taxon>
        <taxon>Tylenchina</taxon>
        <taxon>Panagrolaimomorpha</taxon>
        <taxon>Strongyloidoidea</taxon>
        <taxon>Strongyloididae</taxon>
        <taxon>Parastrongyloides</taxon>
    </lineage>
</organism>
<dbReference type="STRING" id="131310.A0A0N4ZVH9"/>
<keyword evidence="9" id="KW-0966">Cell projection</keyword>
<proteinExistence type="inferred from homology"/>
<dbReference type="PROSITE" id="PS50002">
    <property type="entry name" value="SH3"/>
    <property type="match status" value="1"/>
</dbReference>
<dbReference type="SUPFAM" id="SSF50044">
    <property type="entry name" value="SH3-domain"/>
    <property type="match status" value="1"/>
</dbReference>
<evidence type="ECO:0000259" key="12">
    <source>
        <dbReference type="PROSITE" id="PS50002"/>
    </source>
</evidence>
<dbReference type="FunFam" id="2.30.30.40:FF:000002">
    <property type="entry name" value="abl interactor 1 isoform X1"/>
    <property type="match status" value="1"/>
</dbReference>
<evidence type="ECO:0000256" key="7">
    <source>
        <dbReference type="ARBA" id="ARBA00023054"/>
    </source>
</evidence>
<feature type="domain" description="SH3" evidence="12">
    <location>
        <begin position="422"/>
        <end position="480"/>
    </location>
</feature>
<dbReference type="PANTHER" id="PTHR10460">
    <property type="entry name" value="ABL INTERACTOR FAMILY MEMBER"/>
    <property type="match status" value="1"/>
</dbReference>
<evidence type="ECO:0000256" key="2">
    <source>
        <dbReference type="ARBA" id="ARBA00004510"/>
    </source>
</evidence>
<dbReference type="AlphaFoldDB" id="A0A0N4ZVH9"/>
<sequence length="480" mass="53658">MDLEKPLYRQLIEEQIPDGRTKLEESHTNLERVAAFCEANYLQSDNKKIAFEETKKLAIQSLGSVAYYINNLSVGLLQTLNLQNERIDELQLEVSKANHIMKMRKEKCGRRQIGMLAVPKKSHNDMKTEIIQRKPAPNYERKPIDYSSLDDIGHGTIIPDYHSPQNLHSSNYYGNSGDRIMSQMGTIGRAPSSISTTYASAGDLQHKRSIGPSGSGTLPRGPMRSNINEGHYRVPQVAPTPKIDPELYSTLTRAQASQMREQYKSEIESQQPSLLSGTIYAQAKFSHQHHDDRNPYGNYDSGTLRARPTPQLSSINQYGAISGINLLNDSNGTLTRKTSNPNSYSTIHPPPNNMTHLRYIGQQTISSIPPIDDDDIMPNPPQLFNNSYDCTSQISDNTINEIPTINPSGSSLSSDPSWAPINYLEKGIVIYDYDADKPDELTLREGNVVYILRKNEDGWNEGVMDGTTGLFPGNYVQPIV</sequence>
<dbReference type="Gene3D" id="2.30.30.40">
    <property type="entry name" value="SH3 Domains"/>
    <property type="match status" value="1"/>
</dbReference>
<dbReference type="GO" id="GO:0035591">
    <property type="term" value="F:signaling adaptor activity"/>
    <property type="evidence" value="ECO:0007669"/>
    <property type="project" value="TreeGrafter"/>
</dbReference>
<dbReference type="WBParaSite" id="PTRK_0001258300.1">
    <property type="protein sequence ID" value="PTRK_0001258300.1"/>
    <property type="gene ID" value="PTRK_0001258300"/>
</dbReference>
<evidence type="ECO:0000256" key="3">
    <source>
        <dbReference type="ARBA" id="ARBA00010020"/>
    </source>
</evidence>
<dbReference type="GO" id="GO:0017124">
    <property type="term" value="F:SH3 domain binding"/>
    <property type="evidence" value="ECO:0007669"/>
    <property type="project" value="TreeGrafter"/>
</dbReference>
<dbReference type="InterPro" id="IPR012849">
    <property type="entry name" value="Abl-interactor_HHR_dom"/>
</dbReference>
<keyword evidence="4 10" id="KW-0728">SH3 domain</keyword>
<comment type="subcellular location">
    <subcellularLocation>
        <location evidence="2">Cell projection</location>
        <location evidence="2">Lamellipodium</location>
    </subcellularLocation>
    <subcellularLocation>
        <location evidence="1">Cytoplasm</location>
        <location evidence="1">Cytoskeleton</location>
    </subcellularLocation>
</comment>
<evidence type="ECO:0000256" key="9">
    <source>
        <dbReference type="ARBA" id="ARBA00023273"/>
    </source>
</evidence>
<keyword evidence="8" id="KW-0206">Cytoskeleton</keyword>
<dbReference type="Pfam" id="PF07815">
    <property type="entry name" value="Abi_HHR"/>
    <property type="match status" value="1"/>
</dbReference>
<evidence type="ECO:0000256" key="1">
    <source>
        <dbReference type="ARBA" id="ARBA00004245"/>
    </source>
</evidence>
<reference evidence="14" key="1">
    <citation type="submission" date="2017-02" db="UniProtKB">
        <authorList>
            <consortium name="WormBaseParasite"/>
        </authorList>
    </citation>
    <scope>IDENTIFICATION</scope>
</reference>
<name>A0A0N4ZVH9_PARTI</name>
<keyword evidence="13" id="KW-1185">Reference proteome</keyword>
<comment type="similarity">
    <text evidence="3">Belongs to the ABI family.</text>
</comment>
<dbReference type="PRINTS" id="PR00452">
    <property type="entry name" value="SH3DOMAIN"/>
</dbReference>
<dbReference type="InterPro" id="IPR036028">
    <property type="entry name" value="SH3-like_dom_sf"/>
</dbReference>
<dbReference type="CDD" id="cd11826">
    <property type="entry name" value="SH3_Abi"/>
    <property type="match status" value="1"/>
</dbReference>
<evidence type="ECO:0000256" key="5">
    <source>
        <dbReference type="ARBA" id="ARBA00022490"/>
    </source>
</evidence>
<evidence type="ECO:0000313" key="13">
    <source>
        <dbReference type="Proteomes" id="UP000038045"/>
    </source>
</evidence>
<dbReference type="GO" id="GO:0031209">
    <property type="term" value="C:SCAR complex"/>
    <property type="evidence" value="ECO:0007669"/>
    <property type="project" value="TreeGrafter"/>
</dbReference>
<evidence type="ECO:0000313" key="14">
    <source>
        <dbReference type="WBParaSite" id="PTRK_0001258300.1"/>
    </source>
</evidence>
<dbReference type="GO" id="GO:0030027">
    <property type="term" value="C:lamellipodium"/>
    <property type="evidence" value="ECO:0007669"/>
    <property type="project" value="UniProtKB-SubCell"/>
</dbReference>
<evidence type="ECO:0000256" key="8">
    <source>
        <dbReference type="ARBA" id="ARBA00023212"/>
    </source>
</evidence>
<evidence type="ECO:0000256" key="11">
    <source>
        <dbReference type="SAM" id="MobiDB-lite"/>
    </source>
</evidence>
<dbReference type="PRINTS" id="PR00499">
    <property type="entry name" value="P67PHOX"/>
</dbReference>
<protein>
    <submittedName>
        <fullName evidence="14">SH3 domain-containing protein</fullName>
    </submittedName>
</protein>
<accession>A0A0N4ZVH9</accession>
<keyword evidence="5" id="KW-0963">Cytoplasm</keyword>
<dbReference type="Proteomes" id="UP000038045">
    <property type="component" value="Unplaced"/>
</dbReference>
<evidence type="ECO:0000256" key="4">
    <source>
        <dbReference type="ARBA" id="ARBA00022443"/>
    </source>
</evidence>
<keyword evidence="6" id="KW-0597">Phosphoprotein</keyword>